<dbReference type="AlphaFoldDB" id="A0A0S4IMT2"/>
<feature type="region of interest" description="Disordered" evidence="1">
    <location>
        <begin position="401"/>
        <end position="464"/>
    </location>
</feature>
<gene>
    <name evidence="2" type="ORF">BSAL_03980</name>
</gene>
<protein>
    <submittedName>
        <fullName evidence="2">Uncharacterized protein</fullName>
    </submittedName>
</protein>
<dbReference type="Proteomes" id="UP000051952">
    <property type="component" value="Unassembled WGS sequence"/>
</dbReference>
<reference evidence="3" key="1">
    <citation type="submission" date="2015-09" db="EMBL/GenBank/DDBJ databases">
        <authorList>
            <consortium name="Pathogen Informatics"/>
        </authorList>
    </citation>
    <scope>NUCLEOTIDE SEQUENCE [LARGE SCALE GENOMIC DNA]</scope>
    <source>
        <strain evidence="3">Lake Konstanz</strain>
    </source>
</reference>
<evidence type="ECO:0000313" key="2">
    <source>
        <dbReference type="EMBL" id="CUF53377.1"/>
    </source>
</evidence>
<proteinExistence type="predicted"/>
<dbReference type="VEuPathDB" id="TriTrypDB:BSAL_03980"/>
<organism evidence="2 3">
    <name type="scientific">Bodo saltans</name>
    <name type="common">Flagellated protozoan</name>
    <dbReference type="NCBI Taxonomy" id="75058"/>
    <lineage>
        <taxon>Eukaryota</taxon>
        <taxon>Discoba</taxon>
        <taxon>Euglenozoa</taxon>
        <taxon>Kinetoplastea</taxon>
        <taxon>Metakinetoplastina</taxon>
        <taxon>Eubodonida</taxon>
        <taxon>Bodonidae</taxon>
        <taxon>Bodo</taxon>
    </lineage>
</organism>
<evidence type="ECO:0000256" key="1">
    <source>
        <dbReference type="SAM" id="MobiDB-lite"/>
    </source>
</evidence>
<feature type="region of interest" description="Disordered" evidence="1">
    <location>
        <begin position="337"/>
        <end position="368"/>
    </location>
</feature>
<keyword evidence="3" id="KW-1185">Reference proteome</keyword>
<accession>A0A0S4IMT2</accession>
<feature type="region of interest" description="Disordered" evidence="1">
    <location>
        <begin position="485"/>
        <end position="506"/>
    </location>
</feature>
<evidence type="ECO:0000313" key="3">
    <source>
        <dbReference type="Proteomes" id="UP000051952"/>
    </source>
</evidence>
<sequence>MLRRCLRKFKTNGVRSKRRLKFASVALVPSRNKFFRFLFRLRACFTRIFSPLYAIRRTSNRQLIIRSTSWAVPLHLLSSFSAINLISTTTTASIISMYPPLLRLCGSLLRHQTPASPTAAADRALSPIITTVMTPCRLGGCAGSCSAPRSPPTPTIIKPLQRTSAMQWRQRRPLPPIPTTTKICMVLRKVPTPHFLRLCHQHSAARIVSLEGSRMLRSFTAARTHSSSPAHLLVTSLWLLVFPLQEAALLAAPMVVAPLSALTSLCRFLLSHLPRRTSALSVVGNYPLEVPQAQVGAGSTGSGTGRLPLPQLPRLPIAPMPQQDAFQNCRRMSENDNINENVVHEETEDEEDTPSEQTRRRGETDEGFLNNHTNVVALPQLVIHPAFVVAEANLFKPRNPLEPDSPISVHNSNANNFGGNPPHQGEEEQLRAPPPAVPTTYQQPPQQHESELRPHAPSNQQSSVTTRPFFRTILVQEEARAAELAAAAHPSASSPPPLSRASAMPSSSSRQLMFNQSFVPLKLMTSGSTLDQQQAQSLVSDEIGAASFASW</sequence>
<feature type="compositionally biased region" description="Polar residues" evidence="1">
    <location>
        <begin position="408"/>
        <end position="418"/>
    </location>
</feature>
<name>A0A0S4IMT2_BODSA</name>
<dbReference type="EMBL" id="CYKH01000348">
    <property type="protein sequence ID" value="CUF53377.1"/>
    <property type="molecule type" value="Genomic_DNA"/>
</dbReference>